<feature type="region of interest" description="Disordered" evidence="1">
    <location>
        <begin position="75"/>
        <end position="115"/>
    </location>
</feature>
<dbReference type="Proteomes" id="UP000735302">
    <property type="component" value="Unassembled WGS sequence"/>
</dbReference>
<protein>
    <submittedName>
        <fullName evidence="2">Uncharacterized protein</fullName>
    </submittedName>
</protein>
<evidence type="ECO:0000256" key="1">
    <source>
        <dbReference type="SAM" id="MobiDB-lite"/>
    </source>
</evidence>
<gene>
    <name evidence="2" type="ORF">PoB_001827800</name>
</gene>
<comment type="caution">
    <text evidence="2">The sequence shown here is derived from an EMBL/GenBank/DDBJ whole genome shotgun (WGS) entry which is preliminary data.</text>
</comment>
<evidence type="ECO:0000313" key="2">
    <source>
        <dbReference type="EMBL" id="GFN91772.1"/>
    </source>
</evidence>
<reference evidence="2 3" key="1">
    <citation type="journal article" date="2021" name="Elife">
        <title>Chloroplast acquisition without the gene transfer in kleptoplastic sea slugs, Plakobranchus ocellatus.</title>
        <authorList>
            <person name="Maeda T."/>
            <person name="Takahashi S."/>
            <person name="Yoshida T."/>
            <person name="Shimamura S."/>
            <person name="Takaki Y."/>
            <person name="Nagai Y."/>
            <person name="Toyoda A."/>
            <person name="Suzuki Y."/>
            <person name="Arimoto A."/>
            <person name="Ishii H."/>
            <person name="Satoh N."/>
            <person name="Nishiyama T."/>
            <person name="Hasebe M."/>
            <person name="Maruyama T."/>
            <person name="Minagawa J."/>
            <person name="Obokata J."/>
            <person name="Shigenobu S."/>
        </authorList>
    </citation>
    <scope>NUCLEOTIDE SEQUENCE [LARGE SCALE GENOMIC DNA]</scope>
</reference>
<organism evidence="2 3">
    <name type="scientific">Plakobranchus ocellatus</name>
    <dbReference type="NCBI Taxonomy" id="259542"/>
    <lineage>
        <taxon>Eukaryota</taxon>
        <taxon>Metazoa</taxon>
        <taxon>Spiralia</taxon>
        <taxon>Lophotrochozoa</taxon>
        <taxon>Mollusca</taxon>
        <taxon>Gastropoda</taxon>
        <taxon>Heterobranchia</taxon>
        <taxon>Euthyneura</taxon>
        <taxon>Panpulmonata</taxon>
        <taxon>Sacoglossa</taxon>
        <taxon>Placobranchoidea</taxon>
        <taxon>Plakobranchidae</taxon>
        <taxon>Plakobranchus</taxon>
    </lineage>
</organism>
<proteinExistence type="predicted"/>
<sequence length="172" mass="18533">MFVQPVHNKVISSFRHCAITQKRPYFGLNLGEKCFSRYQGGFAIHCATNAPEAGQVVIFVYRQSTIGDLRVSGPLLGQGRGSNPRQKGPCRSQGGLASHCTTHAGQKEGRSAVGGSRIHDRRVNADLRTDSLATEPSTPQVAAKETLLKPITILGVIAVQSFHAPRTAVVMK</sequence>
<dbReference type="AlphaFoldDB" id="A0AAV3ZAJ2"/>
<name>A0AAV3ZAJ2_9GAST</name>
<evidence type="ECO:0000313" key="3">
    <source>
        <dbReference type="Proteomes" id="UP000735302"/>
    </source>
</evidence>
<dbReference type="EMBL" id="BLXT01002163">
    <property type="protein sequence ID" value="GFN91772.1"/>
    <property type="molecule type" value="Genomic_DNA"/>
</dbReference>
<accession>A0AAV3ZAJ2</accession>
<keyword evidence="3" id="KW-1185">Reference proteome</keyword>